<evidence type="ECO:0000259" key="2">
    <source>
        <dbReference type="SMART" id="SM01000"/>
    </source>
</evidence>
<reference evidence="3 4" key="1">
    <citation type="journal article" date="2007" name="Proc. Natl. Acad. Sci. U.S.A.">
        <title>The tiny eukaryote Ostreococcus provides genomic insights into the paradox of plankton speciation.</title>
        <authorList>
            <person name="Palenik B."/>
            <person name="Grimwood J."/>
            <person name="Aerts A."/>
            <person name="Rouze P."/>
            <person name="Salamov A."/>
            <person name="Putnam N."/>
            <person name="Dupont C."/>
            <person name="Jorgensen R."/>
            <person name="Derelle E."/>
            <person name="Rombauts S."/>
            <person name="Zhou K."/>
            <person name="Otillar R."/>
            <person name="Merchant S.S."/>
            <person name="Podell S."/>
            <person name="Gaasterland T."/>
            <person name="Napoli C."/>
            <person name="Gendler K."/>
            <person name="Manuell A."/>
            <person name="Tai V."/>
            <person name="Vallon O."/>
            <person name="Piganeau G."/>
            <person name="Jancek S."/>
            <person name="Heijde M."/>
            <person name="Jabbari K."/>
            <person name="Bowler C."/>
            <person name="Lohr M."/>
            <person name="Robbens S."/>
            <person name="Werner G."/>
            <person name="Dubchak I."/>
            <person name="Pazour G.J."/>
            <person name="Ren Q."/>
            <person name="Paulsen I."/>
            <person name="Delwiche C."/>
            <person name="Schmutz J."/>
            <person name="Rokhsar D."/>
            <person name="Van de Peer Y."/>
            <person name="Moreau H."/>
            <person name="Grigoriev I.V."/>
        </authorList>
    </citation>
    <scope>NUCLEOTIDE SEQUENCE [LARGE SCALE GENOMIC DNA]</scope>
    <source>
        <strain evidence="3 4">CCE9901</strain>
    </source>
</reference>
<dbReference type="Gene3D" id="3.30.530.20">
    <property type="match status" value="1"/>
</dbReference>
<dbReference type="KEGG" id="olu:OSTLU_28946"/>
<keyword evidence="4" id="KW-1185">Reference proteome</keyword>
<dbReference type="Gramene" id="ABO94156">
    <property type="protein sequence ID" value="ABO94156"/>
    <property type="gene ID" value="OSTLU_28946"/>
</dbReference>
<dbReference type="CDD" id="cd08892">
    <property type="entry name" value="SRPBCC_Aha1"/>
    <property type="match status" value="1"/>
</dbReference>
<dbReference type="SUPFAM" id="SSF55961">
    <property type="entry name" value="Bet v1-like"/>
    <property type="match status" value="1"/>
</dbReference>
<name>A4RRA4_OSTLU</name>
<evidence type="ECO:0000313" key="4">
    <source>
        <dbReference type="Proteomes" id="UP000001568"/>
    </source>
</evidence>
<dbReference type="PANTHER" id="PTHR13009">
    <property type="entry name" value="HEAT SHOCK PROTEIN 90 HSP90 CO-CHAPERONE AHA-1"/>
    <property type="match status" value="1"/>
</dbReference>
<accession>A4RRA4</accession>
<gene>
    <name evidence="3" type="ORF">OSTLU_28946</name>
</gene>
<dbReference type="AlphaFoldDB" id="A4RRA4"/>
<dbReference type="InterPro" id="IPR013538">
    <property type="entry name" value="ASHA1/2-like_C"/>
</dbReference>
<dbReference type="SUPFAM" id="SSF103111">
    <property type="entry name" value="Activator of Hsp90 ATPase, Aha1"/>
    <property type="match status" value="1"/>
</dbReference>
<dbReference type="InterPro" id="IPR036338">
    <property type="entry name" value="Aha1"/>
</dbReference>
<comment type="similarity">
    <text evidence="1">Belongs to the AHA1 family.</text>
</comment>
<dbReference type="HOGENOM" id="CLU_049046_2_0_1"/>
<feature type="domain" description="Activator of Hsp90 ATPase AHSA1-like N-terminal" evidence="2">
    <location>
        <begin position="29"/>
        <end position="166"/>
    </location>
</feature>
<evidence type="ECO:0000256" key="1">
    <source>
        <dbReference type="ARBA" id="ARBA00006817"/>
    </source>
</evidence>
<dbReference type="PANTHER" id="PTHR13009:SF8">
    <property type="entry name" value="AHA1 DOMAIN-CONTAINING PROTEIN"/>
    <property type="match status" value="1"/>
</dbReference>
<proteinExistence type="inferred from homology"/>
<evidence type="ECO:0000313" key="3">
    <source>
        <dbReference type="EMBL" id="ABO94156.1"/>
    </source>
</evidence>
<dbReference type="Pfam" id="PF08327">
    <property type="entry name" value="AHSA1"/>
    <property type="match status" value="1"/>
</dbReference>
<protein>
    <recommendedName>
        <fullName evidence="2">Activator of Hsp90 ATPase AHSA1-like N-terminal domain-containing protein</fullName>
    </recommendedName>
</protein>
<dbReference type="GO" id="GO:0005829">
    <property type="term" value="C:cytosol"/>
    <property type="evidence" value="ECO:0007669"/>
    <property type="project" value="TreeGrafter"/>
</dbReference>
<dbReference type="InterPro" id="IPR015310">
    <property type="entry name" value="AHSA1-like_N"/>
</dbReference>
<dbReference type="OrthoDB" id="567237at2759"/>
<dbReference type="EMBL" id="CP000581">
    <property type="protein sequence ID" value="ABO94156.1"/>
    <property type="molecule type" value="Genomic_DNA"/>
</dbReference>
<dbReference type="Pfam" id="PF09229">
    <property type="entry name" value="Aha1_N"/>
    <property type="match status" value="1"/>
</dbReference>
<dbReference type="eggNOG" id="KOG2936">
    <property type="taxonomic scope" value="Eukaryota"/>
</dbReference>
<dbReference type="SMART" id="SM01000">
    <property type="entry name" value="Aha1_N"/>
    <property type="match status" value="1"/>
</dbReference>
<dbReference type="STRING" id="436017.A4RRA4"/>
<sequence length="351" mass="38311">MARAGEGDARWIVEDRADGTNVHGWHWQEKDALPWARARLDALCARRAIDGDGDGDGDGVVTRVAVTGVTKCEGEAYVNKRKGKIIPGYELELEMSYVAELRDGKTRDGKIRLPYVADENADEDPECVVVPANDTNEDARVKALILKSIVPKVLEGVRTWVKEMAAGGPGGDAPASAEAAAEAAEAAEAAKAAKAKSSASVPRSDKTAPLSQTNHTIRLTENFYCRPRDICDALLDGNRVQHFTQSRASGLNGSTGKFEMFDGNVQGETTEYVPGEKIVQNWRFSSWPDDHFSVVTVTFREPEPGNCFVDLVQTNVPECDKFGNETVMDTTENGWKNLIFGRIRQVFGYGA</sequence>
<dbReference type="Gene3D" id="3.15.10.20">
    <property type="entry name" value="Activator of Hsp90 ATPase Aha1, N-terminal domain"/>
    <property type="match status" value="1"/>
</dbReference>
<organism evidence="3 4">
    <name type="scientific">Ostreococcus lucimarinus (strain CCE9901)</name>
    <dbReference type="NCBI Taxonomy" id="436017"/>
    <lineage>
        <taxon>Eukaryota</taxon>
        <taxon>Viridiplantae</taxon>
        <taxon>Chlorophyta</taxon>
        <taxon>Mamiellophyceae</taxon>
        <taxon>Mamiellales</taxon>
        <taxon>Bathycoccaceae</taxon>
        <taxon>Ostreococcus</taxon>
    </lineage>
</organism>
<dbReference type="OMA" id="GDCEVNQ"/>
<dbReference type="RefSeq" id="XP_001415864.1">
    <property type="nucleotide sequence ID" value="XM_001415827.1"/>
</dbReference>
<dbReference type="GeneID" id="4999945"/>
<dbReference type="InterPro" id="IPR023393">
    <property type="entry name" value="START-like_dom_sf"/>
</dbReference>
<dbReference type="GO" id="GO:0006457">
    <property type="term" value="P:protein folding"/>
    <property type="evidence" value="ECO:0007669"/>
    <property type="project" value="TreeGrafter"/>
</dbReference>
<dbReference type="GO" id="GO:0051087">
    <property type="term" value="F:protein-folding chaperone binding"/>
    <property type="evidence" value="ECO:0007669"/>
    <property type="project" value="InterPro"/>
</dbReference>
<dbReference type="GO" id="GO:0001671">
    <property type="term" value="F:ATPase activator activity"/>
    <property type="evidence" value="ECO:0007669"/>
    <property type="project" value="InterPro"/>
</dbReference>
<dbReference type="Proteomes" id="UP000001568">
    <property type="component" value="Chromosome 1"/>
</dbReference>